<dbReference type="SUPFAM" id="SSF53335">
    <property type="entry name" value="S-adenosyl-L-methionine-dependent methyltransferases"/>
    <property type="match status" value="1"/>
</dbReference>
<dbReference type="GO" id="GO:0003838">
    <property type="term" value="F:sterol 24-C-methyltransferase activity"/>
    <property type="evidence" value="ECO:0000318"/>
    <property type="project" value="GO_Central"/>
</dbReference>
<feature type="domain" description="SAM-dependent methyltransferase Erg6/SMT-type" evidence="7">
    <location>
        <begin position="14"/>
        <end position="308"/>
    </location>
</feature>
<sequence>QHRAKEYQTLVNSFYDLVTDFYEWGWGQSFHFAPRKKGETFDESIIRAEHYLALRANIQQESKVLDVGCGVGGPMISIHHLTGADITGVTLNQYQVRVANQYCTQRGIDDKTRVFQGDFQKLSDQFEAETFDCAYAIEATCHSPDRRVCFKGVNHCLKKGGLFACYDWVVLPERGFDSNNPDHLRIKEGIEVGNGLPTLATTEEIVSALEDSGFDVIDVFDANKSVHSDHEIPWYYTLYGSFTLKGFRMTRLGRMCTHALITTLEFLRIAPKGSVRVSSLLNATALDLVEGGRKEIFTPSLFFVARKK</sequence>
<name>B8BTY9_THAPS</name>
<evidence type="ECO:0000256" key="2">
    <source>
        <dbReference type="ARBA" id="ARBA00022679"/>
    </source>
</evidence>
<dbReference type="AlphaFoldDB" id="B8BTY9"/>
<dbReference type="SMART" id="SM00828">
    <property type="entry name" value="PKS_MT"/>
    <property type="match status" value="1"/>
</dbReference>
<dbReference type="InterPro" id="IPR050447">
    <property type="entry name" value="Erg6_SMT_methyltransf"/>
</dbReference>
<evidence type="ECO:0000256" key="6">
    <source>
        <dbReference type="RuleBase" id="RU362025"/>
    </source>
</evidence>
<evidence type="ECO:0000256" key="4">
    <source>
        <dbReference type="ARBA" id="ARBA00038188"/>
    </source>
</evidence>
<comment type="similarity">
    <text evidence="4 5 6">Belongs to the class I-like SAM-binding methyltransferase superfamily. Erg6/SMT family.</text>
</comment>
<gene>
    <name evidence="8" type="ORF">THAPSDRAFT_32029</name>
</gene>
<dbReference type="InterPro" id="IPR030384">
    <property type="entry name" value="MeTrfase_SMT"/>
</dbReference>
<dbReference type="OMA" id="AFNKAMH"/>
<feature type="non-terminal residue" evidence="8">
    <location>
        <position position="308"/>
    </location>
</feature>
<dbReference type="GO" id="GO:0016126">
    <property type="term" value="P:sterol biosynthetic process"/>
    <property type="evidence" value="ECO:0000318"/>
    <property type="project" value="GO_Central"/>
</dbReference>
<accession>B8BTY9</accession>
<dbReference type="PANTHER" id="PTHR44068">
    <property type="entry name" value="ZGC:194242"/>
    <property type="match status" value="1"/>
</dbReference>
<dbReference type="KEGG" id="tps:THAPSDRAFT_32029"/>
<dbReference type="eggNOG" id="KOG1269">
    <property type="taxonomic scope" value="Eukaryota"/>
</dbReference>
<evidence type="ECO:0000256" key="3">
    <source>
        <dbReference type="ARBA" id="ARBA00022691"/>
    </source>
</evidence>
<dbReference type="InParanoid" id="B8BTY9"/>
<dbReference type="STRING" id="35128.B8BTY9"/>
<keyword evidence="1 5" id="KW-0489">Methyltransferase</keyword>
<dbReference type="EMBL" id="CM000639">
    <property type="protein sequence ID" value="EED95186.1"/>
    <property type="molecule type" value="Genomic_DNA"/>
</dbReference>
<protein>
    <recommendedName>
        <fullName evidence="6">Methyltransferase</fullName>
        <ecNumber evidence="6">2.1.1.-</ecNumber>
    </recommendedName>
</protein>
<evidence type="ECO:0000256" key="5">
    <source>
        <dbReference type="PROSITE-ProRule" id="PRU01022"/>
    </source>
</evidence>
<dbReference type="GO" id="GO:0005783">
    <property type="term" value="C:endoplasmic reticulum"/>
    <property type="evidence" value="ECO:0000318"/>
    <property type="project" value="GO_Central"/>
</dbReference>
<keyword evidence="3 5" id="KW-0949">S-adenosyl-L-methionine</keyword>
<dbReference type="Proteomes" id="UP000001449">
    <property type="component" value="Chromosome 2"/>
</dbReference>
<dbReference type="RefSeq" id="XP_002287743.1">
    <property type="nucleotide sequence ID" value="XM_002287707.1"/>
</dbReference>
<dbReference type="Pfam" id="PF08498">
    <property type="entry name" value="Sterol_MT_C"/>
    <property type="match status" value="1"/>
</dbReference>
<keyword evidence="9" id="KW-1185">Reference proteome</keyword>
<reference evidence="8 9" key="2">
    <citation type="journal article" date="2008" name="Nature">
        <title>The Phaeodactylum genome reveals the evolutionary history of diatom genomes.</title>
        <authorList>
            <person name="Bowler C."/>
            <person name="Allen A.E."/>
            <person name="Badger J.H."/>
            <person name="Grimwood J."/>
            <person name="Jabbari K."/>
            <person name="Kuo A."/>
            <person name="Maheswari U."/>
            <person name="Martens C."/>
            <person name="Maumus F."/>
            <person name="Otillar R.P."/>
            <person name="Rayko E."/>
            <person name="Salamov A."/>
            <person name="Vandepoele K."/>
            <person name="Beszteri B."/>
            <person name="Gruber A."/>
            <person name="Heijde M."/>
            <person name="Katinka M."/>
            <person name="Mock T."/>
            <person name="Valentin K."/>
            <person name="Verret F."/>
            <person name="Berges J.A."/>
            <person name="Brownlee C."/>
            <person name="Cadoret J.P."/>
            <person name="Chiovitti A."/>
            <person name="Choi C.J."/>
            <person name="Coesel S."/>
            <person name="De Martino A."/>
            <person name="Detter J.C."/>
            <person name="Durkin C."/>
            <person name="Falciatore A."/>
            <person name="Fournet J."/>
            <person name="Haruta M."/>
            <person name="Huysman M.J."/>
            <person name="Jenkins B.D."/>
            <person name="Jiroutova K."/>
            <person name="Jorgensen R.E."/>
            <person name="Joubert Y."/>
            <person name="Kaplan A."/>
            <person name="Kroger N."/>
            <person name="Kroth P.G."/>
            <person name="La Roche J."/>
            <person name="Lindquist E."/>
            <person name="Lommer M."/>
            <person name="Martin-Jezequel V."/>
            <person name="Lopez P.J."/>
            <person name="Lucas S."/>
            <person name="Mangogna M."/>
            <person name="McGinnis K."/>
            <person name="Medlin L.K."/>
            <person name="Montsant A."/>
            <person name="Oudot-Le Secq M.P."/>
            <person name="Napoli C."/>
            <person name="Obornik M."/>
            <person name="Parker M.S."/>
            <person name="Petit J.L."/>
            <person name="Porcel B.M."/>
            <person name="Poulsen N."/>
            <person name="Robison M."/>
            <person name="Rychlewski L."/>
            <person name="Rynearson T.A."/>
            <person name="Schmutz J."/>
            <person name="Shapiro H."/>
            <person name="Siaut M."/>
            <person name="Stanley M."/>
            <person name="Sussman M.R."/>
            <person name="Taylor A.R."/>
            <person name="Vardi A."/>
            <person name="von Dassow P."/>
            <person name="Vyverman W."/>
            <person name="Willis A."/>
            <person name="Wyrwicz L.S."/>
            <person name="Rokhsar D.S."/>
            <person name="Weissenbach J."/>
            <person name="Armbrust E.V."/>
            <person name="Green B.R."/>
            <person name="Van de Peer Y."/>
            <person name="Grigoriev I.V."/>
        </authorList>
    </citation>
    <scope>NUCLEOTIDE SEQUENCE [LARGE SCALE GENOMIC DNA]</scope>
    <source>
        <strain evidence="8 9">CCMP1335</strain>
    </source>
</reference>
<evidence type="ECO:0000313" key="9">
    <source>
        <dbReference type="Proteomes" id="UP000001449"/>
    </source>
</evidence>
<dbReference type="GO" id="GO:0032259">
    <property type="term" value="P:methylation"/>
    <property type="evidence" value="ECO:0007669"/>
    <property type="project" value="UniProtKB-KW"/>
</dbReference>
<dbReference type="GeneID" id="7446496"/>
<dbReference type="InterPro" id="IPR013705">
    <property type="entry name" value="Sterol_MeTrfase_C"/>
</dbReference>
<dbReference type="InterPro" id="IPR020803">
    <property type="entry name" value="MeTfrase_dom"/>
</dbReference>
<dbReference type="PROSITE" id="PS51685">
    <property type="entry name" value="SAM_MT_ERG6_SMT"/>
    <property type="match status" value="1"/>
</dbReference>
<evidence type="ECO:0000313" key="8">
    <source>
        <dbReference type="EMBL" id="EED95186.1"/>
    </source>
</evidence>
<dbReference type="InterPro" id="IPR029063">
    <property type="entry name" value="SAM-dependent_MTases_sf"/>
</dbReference>
<evidence type="ECO:0000259" key="7">
    <source>
        <dbReference type="PROSITE" id="PS51685"/>
    </source>
</evidence>
<dbReference type="Gene3D" id="3.40.50.150">
    <property type="entry name" value="Vaccinia Virus protein VP39"/>
    <property type="match status" value="1"/>
</dbReference>
<dbReference type="EC" id="2.1.1.-" evidence="6"/>
<dbReference type="InterPro" id="IPR013216">
    <property type="entry name" value="Methyltransf_11"/>
</dbReference>
<dbReference type="Pfam" id="PF08241">
    <property type="entry name" value="Methyltransf_11"/>
    <property type="match status" value="1"/>
</dbReference>
<proteinExistence type="inferred from homology"/>
<keyword evidence="2 5" id="KW-0808">Transferase</keyword>
<dbReference type="PaxDb" id="35128-Thaps32029"/>
<dbReference type="HOGENOM" id="CLU_039068_5_3_1"/>
<organism evidence="8 9">
    <name type="scientific">Thalassiosira pseudonana</name>
    <name type="common">Marine diatom</name>
    <name type="synonym">Cyclotella nana</name>
    <dbReference type="NCBI Taxonomy" id="35128"/>
    <lineage>
        <taxon>Eukaryota</taxon>
        <taxon>Sar</taxon>
        <taxon>Stramenopiles</taxon>
        <taxon>Ochrophyta</taxon>
        <taxon>Bacillariophyta</taxon>
        <taxon>Coscinodiscophyceae</taxon>
        <taxon>Thalassiosirophycidae</taxon>
        <taxon>Thalassiosirales</taxon>
        <taxon>Thalassiosiraceae</taxon>
        <taxon>Thalassiosira</taxon>
    </lineage>
</organism>
<evidence type="ECO:0000256" key="1">
    <source>
        <dbReference type="ARBA" id="ARBA00022603"/>
    </source>
</evidence>
<dbReference type="CDD" id="cd02440">
    <property type="entry name" value="AdoMet_MTases"/>
    <property type="match status" value="1"/>
</dbReference>
<reference evidence="8 9" key="1">
    <citation type="journal article" date="2004" name="Science">
        <title>The genome of the diatom Thalassiosira pseudonana: ecology, evolution, and metabolism.</title>
        <authorList>
            <person name="Armbrust E.V."/>
            <person name="Berges J.A."/>
            <person name="Bowler C."/>
            <person name="Green B.R."/>
            <person name="Martinez D."/>
            <person name="Putnam N.H."/>
            <person name="Zhou S."/>
            <person name="Allen A.E."/>
            <person name="Apt K.E."/>
            <person name="Bechner M."/>
            <person name="Brzezinski M.A."/>
            <person name="Chaal B.K."/>
            <person name="Chiovitti A."/>
            <person name="Davis A.K."/>
            <person name="Demarest M.S."/>
            <person name="Detter J.C."/>
            <person name="Glavina T."/>
            <person name="Goodstein D."/>
            <person name="Hadi M.Z."/>
            <person name="Hellsten U."/>
            <person name="Hildebrand M."/>
            <person name="Jenkins B.D."/>
            <person name="Jurka J."/>
            <person name="Kapitonov V.V."/>
            <person name="Kroger N."/>
            <person name="Lau W.W."/>
            <person name="Lane T.W."/>
            <person name="Larimer F.W."/>
            <person name="Lippmeier J.C."/>
            <person name="Lucas S."/>
            <person name="Medina M."/>
            <person name="Montsant A."/>
            <person name="Obornik M."/>
            <person name="Parker M.S."/>
            <person name="Palenik B."/>
            <person name="Pazour G.J."/>
            <person name="Richardson P.M."/>
            <person name="Rynearson T.A."/>
            <person name="Saito M.A."/>
            <person name="Schwartz D.C."/>
            <person name="Thamatrakoln K."/>
            <person name="Valentin K."/>
            <person name="Vardi A."/>
            <person name="Wilkerson F.P."/>
            <person name="Rokhsar D.S."/>
        </authorList>
    </citation>
    <scope>NUCLEOTIDE SEQUENCE [LARGE SCALE GENOMIC DNA]</scope>
    <source>
        <strain evidence="8 9">CCMP1335</strain>
    </source>
</reference>
<dbReference type="PANTHER" id="PTHR44068:SF1">
    <property type="entry name" value="HYPOTHETICAL LOC100005854"/>
    <property type="match status" value="1"/>
</dbReference>